<comment type="caution">
    <text evidence="1">The sequence shown here is derived from an EMBL/GenBank/DDBJ whole genome shotgun (WGS) entry which is preliminary data.</text>
</comment>
<organism evidence="1 2">
    <name type="scientific">Streptomyces marispadix</name>
    <dbReference type="NCBI Taxonomy" id="2922868"/>
    <lineage>
        <taxon>Bacteria</taxon>
        <taxon>Bacillati</taxon>
        <taxon>Actinomycetota</taxon>
        <taxon>Actinomycetes</taxon>
        <taxon>Kitasatosporales</taxon>
        <taxon>Streptomycetaceae</taxon>
        <taxon>Streptomyces</taxon>
    </lineage>
</organism>
<protein>
    <submittedName>
        <fullName evidence="1">Uncharacterized protein</fullName>
    </submittedName>
</protein>
<evidence type="ECO:0000313" key="2">
    <source>
        <dbReference type="Proteomes" id="UP001166784"/>
    </source>
</evidence>
<name>A0ABS9SWU8_9ACTN</name>
<dbReference type="EMBL" id="JAKWJU010000002">
    <property type="protein sequence ID" value="MCH6160743.1"/>
    <property type="molecule type" value="Genomic_DNA"/>
</dbReference>
<dbReference type="Proteomes" id="UP001166784">
    <property type="component" value="Unassembled WGS sequence"/>
</dbReference>
<reference evidence="1" key="1">
    <citation type="submission" date="2022-03" db="EMBL/GenBank/DDBJ databases">
        <authorList>
            <person name="Santos J.D.N."/>
            <person name="Kallscheuer N."/>
            <person name="Jogler C."/>
            <person name="Lage O.M."/>
        </authorList>
    </citation>
    <scope>NUCLEOTIDE SEQUENCE</scope>
    <source>
        <strain evidence="1">M600PL45_2</strain>
    </source>
</reference>
<evidence type="ECO:0000313" key="1">
    <source>
        <dbReference type="EMBL" id="MCH6160743.1"/>
    </source>
</evidence>
<accession>A0ABS9SWU8</accession>
<reference evidence="1" key="2">
    <citation type="journal article" date="2023" name="Int. J. Syst. Evol. Microbiol.">
        <title>Streptomyces marispadix sp. nov., isolated from marine beach sediment of the Northern Coast of Portugal.</title>
        <authorList>
            <person name="dos Santos J.D.N."/>
            <person name="Vitorino I.R."/>
            <person name="Kallscheuer N."/>
            <person name="Srivastava A."/>
            <person name="Krautwurst S."/>
            <person name="Marz M."/>
            <person name="Jogler C."/>
            <person name="Lobo Da Cunha A."/>
            <person name="Catita J."/>
            <person name="Goncalves H."/>
            <person name="Gonzalez I."/>
            <person name="Reyes F."/>
            <person name="Lage O.M."/>
        </authorList>
    </citation>
    <scope>NUCLEOTIDE SEQUENCE</scope>
    <source>
        <strain evidence="1">M600PL45_2</strain>
    </source>
</reference>
<sequence>MSVESARARLRTWGPRRMPVPYVAAWSGEVGGTGRNLTVRADGSGLCYRDETPADRDQHGVLWARTRRAAGVGRPNYGHQHPIRQRQAMRALLCQVCGGPASRTSRGWLFLMPNQEASEGGGTVFDGRDIWCTKPPVCQPCVPQAIAHCPHLKNPVTLRSRRPRIWGVYGDQYAPGDGGRGLTCLETDAYLPYGQLPNAARWFLATQLVLELTRCTAEPLPGTTSNTPGTVGTYS</sequence>
<dbReference type="RefSeq" id="WP_241058777.1">
    <property type="nucleotide sequence ID" value="NZ_JAKWJU010000002.1"/>
</dbReference>
<keyword evidence="2" id="KW-1185">Reference proteome</keyword>
<gene>
    <name evidence="1" type="ORF">MMA15_10110</name>
</gene>
<proteinExistence type="predicted"/>